<evidence type="ECO:0000313" key="1">
    <source>
        <dbReference type="EMBL" id="WXB10862.1"/>
    </source>
</evidence>
<dbReference type="Proteomes" id="UP001370348">
    <property type="component" value="Chromosome"/>
</dbReference>
<evidence type="ECO:0000313" key="2">
    <source>
        <dbReference type="Proteomes" id="UP001370348"/>
    </source>
</evidence>
<protein>
    <submittedName>
        <fullName evidence="1">Uncharacterized protein</fullName>
    </submittedName>
</protein>
<proteinExistence type="predicted"/>
<dbReference type="RefSeq" id="WP_394820482.1">
    <property type="nucleotide sequence ID" value="NZ_CP089984.1"/>
</dbReference>
<name>A0ABZ2LJE9_9BACT</name>
<sequence length="94" mass="10171">MAKSAKRKGATTTFSVSVDSETKKILRKLADDAYGGNLSALVTEVARDAARRQAAAELLRMNGLEPMGFAETLAFEKEIEAELASPSKRKRKVA</sequence>
<gene>
    <name evidence="1" type="ORF">LZC94_23605</name>
</gene>
<accession>A0ABZ2LJE9</accession>
<dbReference type="EMBL" id="CP089984">
    <property type="protein sequence ID" value="WXB10862.1"/>
    <property type="molecule type" value="Genomic_DNA"/>
</dbReference>
<reference evidence="1 2" key="1">
    <citation type="submission" date="2021-12" db="EMBL/GenBank/DDBJ databases">
        <title>Discovery of the Pendulisporaceae a myxobacterial family with distinct sporulation behavior and unique specialized metabolism.</title>
        <authorList>
            <person name="Garcia R."/>
            <person name="Popoff A."/>
            <person name="Bader C.D."/>
            <person name="Loehr J."/>
            <person name="Walesch S."/>
            <person name="Walt C."/>
            <person name="Boldt J."/>
            <person name="Bunk B."/>
            <person name="Haeckl F.J.F.P.J."/>
            <person name="Gunesch A.P."/>
            <person name="Birkelbach J."/>
            <person name="Nuebel U."/>
            <person name="Pietschmann T."/>
            <person name="Bach T."/>
            <person name="Mueller R."/>
        </authorList>
    </citation>
    <scope>NUCLEOTIDE SEQUENCE [LARGE SCALE GENOMIC DNA]</scope>
    <source>
        <strain evidence="1 2">MSr11954</strain>
    </source>
</reference>
<organism evidence="1 2">
    <name type="scientific">Pendulispora albinea</name>
    <dbReference type="NCBI Taxonomy" id="2741071"/>
    <lineage>
        <taxon>Bacteria</taxon>
        <taxon>Pseudomonadati</taxon>
        <taxon>Myxococcota</taxon>
        <taxon>Myxococcia</taxon>
        <taxon>Myxococcales</taxon>
        <taxon>Sorangiineae</taxon>
        <taxon>Pendulisporaceae</taxon>
        <taxon>Pendulispora</taxon>
    </lineage>
</organism>
<keyword evidence="2" id="KW-1185">Reference proteome</keyword>